<dbReference type="InterPro" id="IPR002938">
    <property type="entry name" value="FAD-bd"/>
</dbReference>
<comment type="caution">
    <text evidence="10">The sequence shown here is derived from an EMBL/GenBank/DDBJ whole genome shotgun (WGS) entry which is preliminary data.</text>
</comment>
<dbReference type="Proteomes" id="UP001390339">
    <property type="component" value="Unassembled WGS sequence"/>
</dbReference>
<evidence type="ECO:0000313" key="10">
    <source>
        <dbReference type="EMBL" id="KAK8876909.1"/>
    </source>
</evidence>
<evidence type="ECO:0000256" key="1">
    <source>
        <dbReference type="ARBA" id="ARBA00001974"/>
    </source>
</evidence>
<comment type="pathway">
    <text evidence="2">Secondary metabolite biosynthesis.</text>
</comment>
<proteinExistence type="inferred from homology"/>
<evidence type="ECO:0000256" key="4">
    <source>
        <dbReference type="ARBA" id="ARBA00022630"/>
    </source>
</evidence>
<evidence type="ECO:0000256" key="7">
    <source>
        <dbReference type="SAM" id="Phobius"/>
    </source>
</evidence>
<comment type="similarity">
    <text evidence="3">Belongs to the paxM FAD-dependent monooxygenase family.</text>
</comment>
<evidence type="ECO:0000256" key="6">
    <source>
        <dbReference type="ARBA" id="ARBA00023002"/>
    </source>
</evidence>
<keyword evidence="8" id="KW-0732">Signal</keyword>
<keyword evidence="10" id="KW-0503">Monooxygenase</keyword>
<protein>
    <submittedName>
        <fullName evidence="10">FAD binding monooxygenase</fullName>
    </submittedName>
</protein>
<feature type="domain" description="FAD-binding" evidence="9">
    <location>
        <begin position="7"/>
        <end position="345"/>
    </location>
</feature>
<sequence length="476" mass="53435">MSQPAFKIIIVGCSVTGLTLAHCLDKLGVEYTILEKRSAVVLQEGASVAVMPNGGRILDQLGLYDAFEKATVPLDLTDAYLPDQDFRFTSDYPRRVLATFGYPVAFMERRGLLEILYDGIADKSNIHLNKAVTHVEQNDAGAKVHTEDGEVYEGDIVVGADGIHSKTLREMWRMMGEPVVNGIAQSESQNMSVAFSCVFGISHDVPELQPGEQILRMCNGSTIFVMGSKGVVFWFIVTQLDRRYEYHDAPRYTTEEAAAFCEARKDAEIKEGVTFECIWRKQHVFNMLPLQESLFQTWSHGRVVCIGDSVHKMTINLGQGANCAIEDVTVLCNMLRVFLAEKREKRPSYREIDTLLRRFNKEHLPRASTIVETSRLTTRVHAQVGPSQRIMSRWVVPYFGKLLQGKPLGLIANGPVLDFLPLKRTSFPGWERYRARRGSRGAGFWTTAFLSLSLLAVAATTYGWGNSLIWADWNIL</sequence>
<evidence type="ECO:0000256" key="5">
    <source>
        <dbReference type="ARBA" id="ARBA00022827"/>
    </source>
</evidence>
<evidence type="ECO:0000256" key="3">
    <source>
        <dbReference type="ARBA" id="ARBA00007992"/>
    </source>
</evidence>
<name>A0ABR2JGG9_9PEZI</name>
<keyword evidence="6" id="KW-0560">Oxidoreductase</keyword>
<dbReference type="EMBL" id="JAPCWZ010000002">
    <property type="protein sequence ID" value="KAK8876909.1"/>
    <property type="molecule type" value="Genomic_DNA"/>
</dbReference>
<dbReference type="PANTHER" id="PTHR47356">
    <property type="entry name" value="FAD-DEPENDENT MONOOXYGENASE ASQG-RELATED"/>
    <property type="match status" value="1"/>
</dbReference>
<keyword evidence="11" id="KW-1185">Reference proteome</keyword>
<dbReference type="InterPro" id="IPR036188">
    <property type="entry name" value="FAD/NAD-bd_sf"/>
</dbReference>
<reference evidence="10 11" key="1">
    <citation type="journal article" date="2024" name="IMA Fungus">
        <title>Apiospora arundinis, a panoply of carbohydrate-active enzymes and secondary metabolites.</title>
        <authorList>
            <person name="Sorensen T."/>
            <person name="Petersen C."/>
            <person name="Muurmann A.T."/>
            <person name="Christiansen J.V."/>
            <person name="Brundto M.L."/>
            <person name="Overgaard C.K."/>
            <person name="Boysen A.T."/>
            <person name="Wollenberg R.D."/>
            <person name="Larsen T.O."/>
            <person name="Sorensen J.L."/>
            <person name="Nielsen K.L."/>
            <person name="Sondergaard T.E."/>
        </authorList>
    </citation>
    <scope>NUCLEOTIDE SEQUENCE [LARGE SCALE GENOMIC DNA]</scope>
    <source>
        <strain evidence="10 11">AAU 773</strain>
    </source>
</reference>
<keyword evidence="4" id="KW-0285">Flavoprotein</keyword>
<feature type="signal peptide" evidence="8">
    <location>
        <begin position="1"/>
        <end position="21"/>
    </location>
</feature>
<feature type="transmembrane region" description="Helical" evidence="7">
    <location>
        <begin position="442"/>
        <end position="464"/>
    </location>
</feature>
<evidence type="ECO:0000256" key="8">
    <source>
        <dbReference type="SAM" id="SignalP"/>
    </source>
</evidence>
<dbReference type="PANTHER" id="PTHR47356:SF2">
    <property type="entry name" value="FAD-BINDING DOMAIN-CONTAINING PROTEIN-RELATED"/>
    <property type="match status" value="1"/>
</dbReference>
<keyword evidence="7" id="KW-0472">Membrane</keyword>
<evidence type="ECO:0000313" key="11">
    <source>
        <dbReference type="Proteomes" id="UP001390339"/>
    </source>
</evidence>
<dbReference type="Pfam" id="PF01494">
    <property type="entry name" value="FAD_binding_3"/>
    <property type="match status" value="1"/>
</dbReference>
<evidence type="ECO:0000256" key="2">
    <source>
        <dbReference type="ARBA" id="ARBA00005179"/>
    </source>
</evidence>
<organism evidence="10 11">
    <name type="scientific">Apiospora arundinis</name>
    <dbReference type="NCBI Taxonomy" id="335852"/>
    <lineage>
        <taxon>Eukaryota</taxon>
        <taxon>Fungi</taxon>
        <taxon>Dikarya</taxon>
        <taxon>Ascomycota</taxon>
        <taxon>Pezizomycotina</taxon>
        <taxon>Sordariomycetes</taxon>
        <taxon>Xylariomycetidae</taxon>
        <taxon>Amphisphaeriales</taxon>
        <taxon>Apiosporaceae</taxon>
        <taxon>Apiospora</taxon>
    </lineage>
</organism>
<dbReference type="Gene3D" id="3.50.50.60">
    <property type="entry name" value="FAD/NAD(P)-binding domain"/>
    <property type="match status" value="1"/>
</dbReference>
<dbReference type="SUPFAM" id="SSF51905">
    <property type="entry name" value="FAD/NAD(P)-binding domain"/>
    <property type="match status" value="1"/>
</dbReference>
<feature type="transmembrane region" description="Helical" evidence="7">
    <location>
        <begin position="220"/>
        <end position="237"/>
    </location>
</feature>
<dbReference type="PRINTS" id="PR00420">
    <property type="entry name" value="RNGMNOXGNASE"/>
</dbReference>
<keyword evidence="7" id="KW-1133">Transmembrane helix</keyword>
<comment type="cofactor">
    <cofactor evidence="1">
        <name>FAD</name>
        <dbReference type="ChEBI" id="CHEBI:57692"/>
    </cofactor>
</comment>
<keyword evidence="5" id="KW-0274">FAD</keyword>
<accession>A0ABR2JGG9</accession>
<dbReference type="InterPro" id="IPR050562">
    <property type="entry name" value="FAD_mOase_fung"/>
</dbReference>
<dbReference type="GO" id="GO:0004497">
    <property type="term" value="F:monooxygenase activity"/>
    <property type="evidence" value="ECO:0007669"/>
    <property type="project" value="UniProtKB-KW"/>
</dbReference>
<feature type="chain" id="PRO_5045163148" evidence="8">
    <location>
        <begin position="22"/>
        <end position="476"/>
    </location>
</feature>
<gene>
    <name evidence="10" type="ORF">PGQ11_001855</name>
</gene>
<keyword evidence="7" id="KW-0812">Transmembrane</keyword>
<evidence type="ECO:0000259" key="9">
    <source>
        <dbReference type="Pfam" id="PF01494"/>
    </source>
</evidence>